<evidence type="ECO:0008006" key="9">
    <source>
        <dbReference type="Google" id="ProtNLM"/>
    </source>
</evidence>
<dbReference type="PANTHER" id="PTHR46662">
    <property type="entry name" value="DI-GLUCOSE BINDING PROTEIN WITH LEUCINE-RICH REPEAT DOMAIN-CONTAINING PROTEIN"/>
    <property type="match status" value="1"/>
</dbReference>
<feature type="transmembrane region" description="Helical" evidence="5">
    <location>
        <begin position="1398"/>
        <end position="1422"/>
    </location>
</feature>
<feature type="transmembrane region" description="Helical" evidence="5">
    <location>
        <begin position="1540"/>
        <end position="1566"/>
    </location>
</feature>
<keyword evidence="6" id="KW-0732">Signal</keyword>
<feature type="transmembrane region" description="Helical" evidence="5">
    <location>
        <begin position="1513"/>
        <end position="1533"/>
    </location>
</feature>
<keyword evidence="3 5" id="KW-0472">Membrane</keyword>
<dbReference type="SMART" id="SM00369">
    <property type="entry name" value="LRR_TYP"/>
    <property type="match status" value="8"/>
</dbReference>
<dbReference type="FunFam" id="3.80.10.10:FF:000095">
    <property type="entry name" value="LRR receptor-like serine/threonine-protein kinase GSO1"/>
    <property type="match status" value="1"/>
</dbReference>
<dbReference type="InterPro" id="IPR003591">
    <property type="entry name" value="Leu-rich_rpt_typical-subtyp"/>
</dbReference>
<protein>
    <recommendedName>
        <fullName evidence="9">EGF-like domain-containing protein</fullName>
    </recommendedName>
</protein>
<dbReference type="InterPro" id="IPR032675">
    <property type="entry name" value="LRR_dom_sf"/>
</dbReference>
<dbReference type="PhylomeDB" id="A0A0G4H2H1"/>
<evidence type="ECO:0000256" key="1">
    <source>
        <dbReference type="ARBA" id="ARBA00022614"/>
    </source>
</evidence>
<feature type="region of interest" description="Disordered" evidence="4">
    <location>
        <begin position="2025"/>
        <end position="2068"/>
    </location>
</feature>
<feature type="transmembrane region" description="Helical" evidence="5">
    <location>
        <begin position="1103"/>
        <end position="1126"/>
    </location>
</feature>
<feature type="region of interest" description="Disordered" evidence="4">
    <location>
        <begin position="1803"/>
        <end position="1853"/>
    </location>
</feature>
<feature type="transmembrane region" description="Helical" evidence="5">
    <location>
        <begin position="1473"/>
        <end position="1493"/>
    </location>
</feature>
<evidence type="ECO:0000256" key="3">
    <source>
        <dbReference type="ARBA" id="ARBA00023136"/>
    </source>
</evidence>
<feature type="region of interest" description="Disordered" evidence="4">
    <location>
        <begin position="1215"/>
        <end position="1312"/>
    </location>
</feature>
<dbReference type="InterPro" id="IPR001611">
    <property type="entry name" value="Leu-rich_rpt"/>
</dbReference>
<dbReference type="InterPro" id="IPR009030">
    <property type="entry name" value="Growth_fac_rcpt_cys_sf"/>
</dbReference>
<evidence type="ECO:0000256" key="2">
    <source>
        <dbReference type="ARBA" id="ARBA00022737"/>
    </source>
</evidence>
<feature type="compositionally biased region" description="Polar residues" evidence="4">
    <location>
        <begin position="1248"/>
        <end position="1258"/>
    </location>
</feature>
<feature type="chain" id="PRO_5005191501" description="EGF-like domain-containing protein" evidence="6">
    <location>
        <begin position="21"/>
        <end position="2171"/>
    </location>
</feature>
<organism evidence="7 8">
    <name type="scientific">Vitrella brassicaformis (strain CCMP3155)</name>
    <dbReference type="NCBI Taxonomy" id="1169540"/>
    <lineage>
        <taxon>Eukaryota</taxon>
        <taxon>Sar</taxon>
        <taxon>Alveolata</taxon>
        <taxon>Colpodellida</taxon>
        <taxon>Vitrellaceae</taxon>
        <taxon>Vitrella</taxon>
    </lineage>
</organism>
<dbReference type="SUPFAM" id="SSF52058">
    <property type="entry name" value="L domain-like"/>
    <property type="match status" value="2"/>
</dbReference>
<feature type="compositionally biased region" description="Gly residues" evidence="4">
    <location>
        <begin position="1299"/>
        <end position="1311"/>
    </location>
</feature>
<feature type="signal peptide" evidence="6">
    <location>
        <begin position="1"/>
        <end position="20"/>
    </location>
</feature>
<feature type="compositionally biased region" description="Acidic residues" evidence="4">
    <location>
        <begin position="1806"/>
        <end position="1830"/>
    </location>
</feature>
<dbReference type="Gene3D" id="3.80.10.10">
    <property type="entry name" value="Ribonuclease Inhibitor"/>
    <property type="match status" value="4"/>
</dbReference>
<gene>
    <name evidence="7" type="ORF">Vbra_19412</name>
</gene>
<feature type="transmembrane region" description="Helical" evidence="5">
    <location>
        <begin position="1183"/>
        <end position="1207"/>
    </location>
</feature>
<feature type="region of interest" description="Disordered" evidence="4">
    <location>
        <begin position="1628"/>
        <end position="1656"/>
    </location>
</feature>
<keyword evidence="2" id="KW-0677">Repeat</keyword>
<dbReference type="Proteomes" id="UP000041254">
    <property type="component" value="Unassembled WGS sequence"/>
</dbReference>
<reference evidence="7 8" key="1">
    <citation type="submission" date="2014-11" db="EMBL/GenBank/DDBJ databases">
        <authorList>
            <person name="Zhu J."/>
            <person name="Qi W."/>
            <person name="Song R."/>
        </authorList>
    </citation>
    <scope>NUCLEOTIDE SEQUENCE [LARGE SCALE GENOMIC DNA]</scope>
</reference>
<accession>A0A0G4H2H1</accession>
<keyword evidence="5" id="KW-1133">Transmembrane helix</keyword>
<dbReference type="Pfam" id="PF00560">
    <property type="entry name" value="LRR_1"/>
    <property type="match status" value="1"/>
</dbReference>
<keyword evidence="8" id="KW-1185">Reference proteome</keyword>
<dbReference type="InParanoid" id="A0A0G4H2H1"/>
<dbReference type="Gene3D" id="2.10.50.10">
    <property type="entry name" value="Tumor Necrosis Factor Receptor, subunit A, domain 2"/>
    <property type="match status" value="1"/>
</dbReference>
<sequence length="2171" mass="238769">MEGHLLLLLTILGIAPALHAAPDDDSRKWAVLHRSGLFRHEHITRPSGGLDFAFSLFQDTALIHECQICQHDAPALLRFISDAGLFPAMGDGTAATLGNNVCEAPFVICMRDGKQREGYVLSIVGSTEFRDVSGVPEWLRQRTDRRLPLPAALYELRAVWVLWLKEVPFAGHLDDRIGNMTSLQAIDLDLTDLSGPVPASIGSLDSLRALHLRGQPYADAPSFEGSLPPSILSLSNLELLVLSRTRLHGFLPADIGRLQKLRILSIEQSGLLAMDGVLPASVAECRNLTYLKLQDMMIEGDLPEHLANLTQLQVLNLAKNRLTGPLPRFLLGLRELRQLLFYKNRLEGELPEGLGSTTPHLLYLSLYDNRLYGRLPSSLGLMPDLRRLDVYRQAGPGMSGPIPPSLGNCTSLRTLTLHRNRFEGPLPESFSQLRLLELLKIERNDFNGTLAPLAPLNRLQHLTFGRNGFEGAMPAEMGLFTDLQELDGRDNKLTALPPSVSGWTRLKVLNLDDNQIEGIAPSFRGALSLHTLLLKGNLIEGFADNGTMPDRLEKLNLASNALRAVPEGMHTMPALEVLNMADNKIDSEGWPKWGRTPPNGCSREKVSPRTARALLTLPAGPNWPVLRWIKLSGNPLVVDIMDFLQPFRNLTNLMSIRCDGCQLSGALDCESLSYYDRTALERYASIEHTSIASHPEARDGFKALTRLYLANNSLTDLHRFDLDNLVVADFHANGLRHVHEGWLKKVDINLLANPDLSLAQYIPQRLVDQIEDCGQVKQLGSISRAALIPNPAAYVQQQGGQDPAIPDHECTIFCNTWVRVNASVSEEHLCRCLPGWHGVGRSCGLCPAMTFSNPDVGTRTCTRCPDGAESIEGAESCHCRLGYELTKDGTCVPCTSGYFGVRKRGGMAVCERCGARFFMSANATTERSECYCMANYILNKESDSCDDCATAAPGIDCRHETKMRPIASPGKYQLTVRLPWQQVPFKFINMTALPDEEQLVEMNSYEANVTALPVAVDCRFKDACHGTDMTTGLNRCREGHEGFACGICKAGYARHNEFQQCNACPSLASNVGLNIVLFVLALAAIGGLTMLAKRASALSRANITTMLIKIGMNHCTSLSGVALVGYHQAYDWPHWLASSFHQVFVYDGGIPLQAYTAWECLLRPSFGEMAGVWRHAVWIGLPLMWLFVLPLLGAGSRCIIEAILAWVRGRRKSNAAAAKSDDPCEDDADEKSTASDSPVDAPRVENNRGLSSRQSTDVTIDMGTADDGVPWTTSEVTTALPDAEAPTRGANDMARPGAESGGGGGGSGGGRRQASKCSLWRFLDTRAPFLIVTLTLIHPTVTRNMLVLLRCQSYPYVPEKYTRDDYPLHEHAKPVSSHRLLLNPNLLCWRLGSQHGTFLVMGVVGLAVWSLAPVAIGLVLLWRAHGELHRPTYRERYGFLYNGYRRFYFYWDGIFAFRRLFVLVIAHSLVGQALLQLVGWSVIAVLSLIIQYAVQPFDYRYLNVLNRMEKQSLVVWIFSLILILFVVVLGTVFSGSVKHLISIVLVSAAALINICHLCHLLLLIIHHGVTQATYKYAVQKEESGKGWISKLILAYMAPLASWQLQRENARRKALPKVFFSPGSVPEIDFEDKDDPPDSPSQAPTNDPAPPSPSTTSLFRKVGIRKAAFSDSPAAGDGWQSATPVRRKRSLVRSRSRWSRSRSRRHLGPTWQVPTIKKGTQVIEVTAQAMSEAVELLGLTQVPADFLEFLWTSAFVVHQTRFKRRGEELVVLPKPDATSKTGLHRMTTTDLSHSFRSFHHGGSFILDDGDEDQNTAADDGDDDDTDADADGWEPIGRRTERSATGDLSPRGLSSAATCDDDAFDLLEAPAADRLSASGGHEDGADTFGLASEPEGGRERDSRRPRRVGTRLPFQSIASFGRLSTSESMVWDSSSGRSLALPDFQMNLSYVIDALVTREHQHQDRLAAGGSGGSDGKGDKAGHTGGWRDMYESFRRAKRSLIEADTAPENVPLALVSWASSVESTAGDSAKLHPTATSANADVDAGHESCTVSRKTSEDSSRPADVPAEYADAQQRQLMVRSWSMPCPSTSMRAHDDGERRLERSIAEPPVDGRPPPLVPEAAYAEEEERLFRFIDDFYDSIPAFVSTPAFVSSCGDVRTHVRAMPLPPGDLS</sequence>
<keyword evidence="5" id="KW-0812">Transmembrane</keyword>
<dbReference type="SMART" id="SM01411">
    <property type="entry name" value="Ephrin_rec_like"/>
    <property type="match status" value="2"/>
</dbReference>
<dbReference type="SUPFAM" id="SSF57184">
    <property type="entry name" value="Growth factor receptor domain"/>
    <property type="match status" value="1"/>
</dbReference>
<feature type="region of interest" description="Disordered" evidence="4">
    <location>
        <begin position="1961"/>
        <end position="1984"/>
    </location>
</feature>
<feature type="transmembrane region" description="Helical" evidence="5">
    <location>
        <begin position="1071"/>
        <end position="1091"/>
    </location>
</feature>
<dbReference type="OrthoDB" id="10035969at2759"/>
<name>A0A0G4H2H1_VITBC</name>
<keyword evidence="1" id="KW-0433">Leucine-rich repeat</keyword>
<evidence type="ECO:0000256" key="4">
    <source>
        <dbReference type="SAM" id="MobiDB-lite"/>
    </source>
</evidence>
<feature type="region of interest" description="Disordered" evidence="4">
    <location>
        <begin position="1669"/>
        <end position="1705"/>
    </location>
</feature>
<feature type="transmembrane region" description="Helical" evidence="5">
    <location>
        <begin position="1447"/>
        <end position="1466"/>
    </location>
</feature>
<feature type="compositionally biased region" description="Basic residues" evidence="4">
    <location>
        <begin position="1684"/>
        <end position="1705"/>
    </location>
</feature>
<dbReference type="PANTHER" id="PTHR46662:SF104">
    <property type="entry name" value="GPI-ANCHORED ADHESIN-LIKE PROTEIN PGA55-RELATED"/>
    <property type="match status" value="1"/>
</dbReference>
<proteinExistence type="predicted"/>
<evidence type="ECO:0000256" key="5">
    <source>
        <dbReference type="SAM" id="Phobius"/>
    </source>
</evidence>
<dbReference type="EMBL" id="CDMY01000954">
    <property type="protein sequence ID" value="CEM37819.1"/>
    <property type="molecule type" value="Genomic_DNA"/>
</dbReference>
<feature type="region of interest" description="Disordered" evidence="4">
    <location>
        <begin position="1873"/>
        <end position="1906"/>
    </location>
</feature>
<evidence type="ECO:0000256" key="6">
    <source>
        <dbReference type="SAM" id="SignalP"/>
    </source>
</evidence>
<evidence type="ECO:0000313" key="8">
    <source>
        <dbReference type="Proteomes" id="UP000041254"/>
    </source>
</evidence>
<evidence type="ECO:0000313" key="7">
    <source>
        <dbReference type="EMBL" id="CEM37819.1"/>
    </source>
</evidence>
<dbReference type="VEuPathDB" id="CryptoDB:Vbra_19412"/>
<dbReference type="STRING" id="1169540.A0A0G4H2H1"/>